<organism evidence="2 3">
    <name type="scientific">Zopfia rhizophila CBS 207.26</name>
    <dbReference type="NCBI Taxonomy" id="1314779"/>
    <lineage>
        <taxon>Eukaryota</taxon>
        <taxon>Fungi</taxon>
        <taxon>Dikarya</taxon>
        <taxon>Ascomycota</taxon>
        <taxon>Pezizomycotina</taxon>
        <taxon>Dothideomycetes</taxon>
        <taxon>Dothideomycetes incertae sedis</taxon>
        <taxon>Zopfiaceae</taxon>
        <taxon>Zopfia</taxon>
    </lineage>
</organism>
<dbReference type="OrthoDB" id="5386133at2759"/>
<dbReference type="Proteomes" id="UP000800200">
    <property type="component" value="Unassembled WGS sequence"/>
</dbReference>
<evidence type="ECO:0000313" key="2">
    <source>
        <dbReference type="EMBL" id="KAF2174675.1"/>
    </source>
</evidence>
<accession>A0A6A6D6J1</accession>
<feature type="non-terminal residue" evidence="2">
    <location>
        <position position="1"/>
    </location>
</feature>
<evidence type="ECO:0000259" key="1">
    <source>
        <dbReference type="Pfam" id="PF13358"/>
    </source>
</evidence>
<sequence length="79" mass="9368">FLPPYSPDFNPIELTFGVLKAWIRRNYPYMRRQYTNFGDFLKACIQQSRCDQFAQKHFKYAADGLYDVRPRAGAEQSRP</sequence>
<dbReference type="InterPro" id="IPR038717">
    <property type="entry name" value="Tc1-like_DDE_dom"/>
</dbReference>
<proteinExistence type="predicted"/>
<evidence type="ECO:0000313" key="3">
    <source>
        <dbReference type="Proteomes" id="UP000800200"/>
    </source>
</evidence>
<reference evidence="2" key="1">
    <citation type="journal article" date="2020" name="Stud. Mycol.">
        <title>101 Dothideomycetes genomes: a test case for predicting lifestyles and emergence of pathogens.</title>
        <authorList>
            <person name="Haridas S."/>
            <person name="Albert R."/>
            <person name="Binder M."/>
            <person name="Bloem J."/>
            <person name="Labutti K."/>
            <person name="Salamov A."/>
            <person name="Andreopoulos B."/>
            <person name="Baker S."/>
            <person name="Barry K."/>
            <person name="Bills G."/>
            <person name="Bluhm B."/>
            <person name="Cannon C."/>
            <person name="Castanera R."/>
            <person name="Culley D."/>
            <person name="Daum C."/>
            <person name="Ezra D."/>
            <person name="Gonzalez J."/>
            <person name="Henrissat B."/>
            <person name="Kuo A."/>
            <person name="Liang C."/>
            <person name="Lipzen A."/>
            <person name="Lutzoni F."/>
            <person name="Magnuson J."/>
            <person name="Mondo S."/>
            <person name="Nolan M."/>
            <person name="Ohm R."/>
            <person name="Pangilinan J."/>
            <person name="Park H.-J."/>
            <person name="Ramirez L."/>
            <person name="Alfaro M."/>
            <person name="Sun H."/>
            <person name="Tritt A."/>
            <person name="Yoshinaga Y."/>
            <person name="Zwiers L.-H."/>
            <person name="Turgeon B."/>
            <person name="Goodwin S."/>
            <person name="Spatafora J."/>
            <person name="Crous P."/>
            <person name="Grigoriev I."/>
        </authorList>
    </citation>
    <scope>NUCLEOTIDE SEQUENCE</scope>
    <source>
        <strain evidence="2">CBS 207.26</strain>
    </source>
</reference>
<dbReference type="InterPro" id="IPR036397">
    <property type="entry name" value="RNaseH_sf"/>
</dbReference>
<gene>
    <name evidence="2" type="ORF">K469DRAFT_613756</name>
</gene>
<dbReference type="GO" id="GO:0003676">
    <property type="term" value="F:nucleic acid binding"/>
    <property type="evidence" value="ECO:0007669"/>
    <property type="project" value="InterPro"/>
</dbReference>
<dbReference type="AlphaFoldDB" id="A0A6A6D6J1"/>
<dbReference type="EMBL" id="ML994791">
    <property type="protein sequence ID" value="KAF2174675.1"/>
    <property type="molecule type" value="Genomic_DNA"/>
</dbReference>
<protein>
    <recommendedName>
        <fullName evidence="1">Tc1-like transposase DDE domain-containing protein</fullName>
    </recommendedName>
</protein>
<feature type="domain" description="Tc1-like transposase DDE" evidence="1">
    <location>
        <begin position="1"/>
        <end position="27"/>
    </location>
</feature>
<name>A0A6A6D6J1_9PEZI</name>
<dbReference type="Gene3D" id="3.30.420.10">
    <property type="entry name" value="Ribonuclease H-like superfamily/Ribonuclease H"/>
    <property type="match status" value="1"/>
</dbReference>
<keyword evidence="3" id="KW-1185">Reference proteome</keyword>
<dbReference type="Pfam" id="PF13358">
    <property type="entry name" value="DDE_3"/>
    <property type="match status" value="1"/>
</dbReference>